<proteinExistence type="predicted"/>
<dbReference type="EMBL" id="GL883015">
    <property type="protein sequence ID" value="EGG19313.1"/>
    <property type="molecule type" value="Genomic_DNA"/>
</dbReference>
<reference evidence="3" key="1">
    <citation type="journal article" date="2011" name="Genome Res.">
        <title>Phylogeny-wide analysis of social amoeba genomes highlights ancient origins for complex intercellular communication.</title>
        <authorList>
            <person name="Heidel A.J."/>
            <person name="Lawal H.M."/>
            <person name="Felder M."/>
            <person name="Schilde C."/>
            <person name="Helps N.R."/>
            <person name="Tunggal B."/>
            <person name="Rivero F."/>
            <person name="John U."/>
            <person name="Schleicher M."/>
            <person name="Eichinger L."/>
            <person name="Platzer M."/>
            <person name="Noegel A.A."/>
            <person name="Schaap P."/>
            <person name="Gloeckner G."/>
        </authorList>
    </citation>
    <scope>NUCLEOTIDE SEQUENCE [LARGE SCALE GENOMIC DNA]</scope>
    <source>
        <strain evidence="3">SH3</strain>
    </source>
</reference>
<organism evidence="2 3">
    <name type="scientific">Cavenderia fasciculata</name>
    <name type="common">Slime mold</name>
    <name type="synonym">Dictyostelium fasciculatum</name>
    <dbReference type="NCBI Taxonomy" id="261658"/>
    <lineage>
        <taxon>Eukaryota</taxon>
        <taxon>Amoebozoa</taxon>
        <taxon>Evosea</taxon>
        <taxon>Eumycetozoa</taxon>
        <taxon>Dictyostelia</taxon>
        <taxon>Acytosteliales</taxon>
        <taxon>Cavenderiaceae</taxon>
        <taxon>Cavenderia</taxon>
    </lineage>
</organism>
<sequence length="1353" mass="151389">MQQQISRVKCRLSSSLRSHIIVVLITLIVIIITSNDQQSSSSAAARSYFVTAQSPDDFVADEADSALWLHNYYGRYGTPSCRNGDFYCDETTNRITSITFDMFYTQRQAELPDLKTLVFPKVLYVDLATTPTTEHQHINVLDMDIFSPNVSSVGTGNSMTFPPLLYQANIGVNITLPFYFLNTKSLTTFTINVNAIKDDGILLIDQISYPRLDQFLKGFGVHMHYYIPFQAIFKYPQNIKLLDIPSLEFISPNNISHYTTLDKLILYGRTLFITTNIDDPLPSTLTKIDARYGNMTRILPNLLDNDPYKLDLDLSGNTDLTGDLSNQKFCYINSLILRDTNVSMVPACWPCYSAGTGGRYNGPRFPNYPCTDNFKIDSFILAAFNNQYWVTGDNIGWGDSAGLFIVYPNKKLQGSIDQNIGIGSVVNKTISLNENISFNFTIYDATFTMGSSAIEPLDARYNKISVTTGYTLLPNFEQYQPKIEFGGYPCHIQKNESGYIICTIDQYPTNQLSNINVYNEAHNQTIIPYIYKKATTLIQIISEPTTYPPQYLNFNGYFGLYSNNGEIILTNPNNNTNQYACIIIQSNQTFIRCNITDSDTLPFGSINLNLKLPNGDYSSDSLLSIPYPPTNVRSYSFEPPTYPPLYLNLIGIFGLDVGSGVIYINNQTDRYYCNIIASTPTNIKCSFVRIPLPGPTFISINIPNGEFNSSTLLTIPYPTSVKSLSLEPSTYPPLYLNLNGYFGVNASQGSIFINTPTDPYGCTIIESSQTMIKCKFDKTPLSGPSTLYVQLPNGNFTSSLLSIPFPRTNIISTTFEPITYPPKYMNLNGYFGVNSDKGSILMTSLIGSYTCSIKQSSNVSIQCQFDSQPTPGRNTLRINVPNGVYTTTTIIPYPTIVSSIQLISTKFIRLLAESISQPTPTSPPTSMILNGHFGINSHQGSIYINDASNPNFCSIVQSNETMIECNFDETPQPGETSITINIPNGDYSSNTLLFIPYPIPTDDEECMVRTNNCSGHGKCVDGKCQCVPLEWYDDCKFKISIDQDLKSIIHLNNPTISFGIGDDYRFEFSMIAIQELDINNQTIKELHTTNNWNNYTDTTSTTTSTTDQQFKSLEYQLSTNNNVQNIFSNTDIKSTIEISNNGNRTIQFGDESIYIGNNSIKSTVSIKDWPYSTVSESPHLVVLFSTTINNNQTIIGCDGSINQVETFQSFQDSDSIEFIRIITNDDIQFFGQFLPFVISDNNKSTYSKIELINTTRINDQQSISLELAQTTYRWYQSTPRIPGEMSLSNLDVVKKADRSTSFENVESSVVVILLNTSYDTPTVSLWVVNKQERQTSLLSLTLTKGLATNLTYP</sequence>
<accession>F4PYP7</accession>
<gene>
    <name evidence="2" type="ORF">DFA_02100</name>
</gene>
<dbReference type="SUPFAM" id="SSF52058">
    <property type="entry name" value="L domain-like"/>
    <property type="match status" value="1"/>
</dbReference>
<dbReference type="PANTHER" id="PTHR24032:SF16">
    <property type="entry name" value="EGF-LIKE DOMAIN-CONTAINING PROTEIN"/>
    <property type="match status" value="1"/>
</dbReference>
<dbReference type="GeneID" id="14871337"/>
<evidence type="ECO:0008006" key="4">
    <source>
        <dbReference type="Google" id="ProtNLM"/>
    </source>
</evidence>
<protein>
    <recommendedName>
        <fullName evidence="4">EGF-like domain-containing protein</fullName>
    </recommendedName>
</protein>
<evidence type="ECO:0000256" key="1">
    <source>
        <dbReference type="SAM" id="Phobius"/>
    </source>
</evidence>
<dbReference type="InterPro" id="IPR053331">
    <property type="entry name" value="EGF-like_comC"/>
</dbReference>
<dbReference type="PANTHER" id="PTHR24032">
    <property type="entry name" value="EGF-LIKE DOMAIN-CONTAINING PROTEIN-RELATED-RELATED"/>
    <property type="match status" value="1"/>
</dbReference>
<keyword evidence="3" id="KW-1185">Reference proteome</keyword>
<dbReference type="KEGG" id="dfa:DFA_02100"/>
<evidence type="ECO:0000313" key="2">
    <source>
        <dbReference type="EMBL" id="EGG19313.1"/>
    </source>
</evidence>
<keyword evidence="1" id="KW-0472">Membrane</keyword>
<keyword evidence="1" id="KW-1133">Transmembrane helix</keyword>
<evidence type="ECO:0000313" key="3">
    <source>
        <dbReference type="Proteomes" id="UP000007797"/>
    </source>
</evidence>
<dbReference type="OrthoDB" id="26095at2759"/>
<name>F4PYP7_CACFS</name>
<keyword evidence="1" id="KW-0812">Transmembrane</keyword>
<dbReference type="Proteomes" id="UP000007797">
    <property type="component" value="Unassembled WGS sequence"/>
</dbReference>
<dbReference type="RefSeq" id="XP_004357584.1">
    <property type="nucleotide sequence ID" value="XM_004357527.1"/>
</dbReference>
<feature type="transmembrane region" description="Helical" evidence="1">
    <location>
        <begin position="12"/>
        <end position="32"/>
    </location>
</feature>